<protein>
    <submittedName>
        <fullName evidence="1">Uncharacterized protein</fullName>
    </submittedName>
</protein>
<evidence type="ECO:0000313" key="1">
    <source>
        <dbReference type="EMBL" id="BAP58044.1"/>
    </source>
</evidence>
<gene>
    <name evidence="1" type="ORF">THII_3747</name>
</gene>
<dbReference type="AlphaFoldDB" id="A0A090AKF7"/>
<organism evidence="1 2">
    <name type="scientific">Thioploca ingrica</name>
    <dbReference type="NCBI Taxonomy" id="40754"/>
    <lineage>
        <taxon>Bacteria</taxon>
        <taxon>Pseudomonadati</taxon>
        <taxon>Pseudomonadota</taxon>
        <taxon>Gammaproteobacteria</taxon>
        <taxon>Thiotrichales</taxon>
        <taxon>Thiotrichaceae</taxon>
        <taxon>Thioploca</taxon>
    </lineage>
</organism>
<accession>A0A090AKF7</accession>
<sequence>MGRRGALSDSTLLVPTGSQFALLSSCDDELCASTTWVRFCNDSRILIGHRKAGTIEEQYGMQGFQPVVVNGFPLLYVANPREARLTLRLRAGETPTLQLIGLVSPYRGRLKTTCHIMESVAGVIVGGLTVQIGR</sequence>
<dbReference type="HOGENOM" id="CLU_1895237_0_0_6"/>
<proteinExistence type="predicted"/>
<name>A0A090AKF7_9GAMM</name>
<dbReference type="Proteomes" id="UP000031623">
    <property type="component" value="Chromosome"/>
</dbReference>
<dbReference type="PROSITE" id="PS51257">
    <property type="entry name" value="PROKAR_LIPOPROTEIN"/>
    <property type="match status" value="1"/>
</dbReference>
<dbReference type="STRING" id="40754.THII_3747"/>
<dbReference type="EMBL" id="AP014633">
    <property type="protein sequence ID" value="BAP58044.1"/>
    <property type="molecule type" value="Genomic_DNA"/>
</dbReference>
<keyword evidence="2" id="KW-1185">Reference proteome</keyword>
<evidence type="ECO:0000313" key="2">
    <source>
        <dbReference type="Proteomes" id="UP000031623"/>
    </source>
</evidence>
<reference evidence="1 2" key="1">
    <citation type="journal article" date="2014" name="ISME J.">
        <title>Ecophysiology of Thioploca ingrica as revealed by the complete genome sequence supplemented with proteomic evidence.</title>
        <authorList>
            <person name="Kojima H."/>
            <person name="Ogura Y."/>
            <person name="Yamamoto N."/>
            <person name="Togashi T."/>
            <person name="Mori H."/>
            <person name="Watanabe T."/>
            <person name="Nemoto F."/>
            <person name="Kurokawa K."/>
            <person name="Hayashi T."/>
            <person name="Fukui M."/>
        </authorList>
    </citation>
    <scope>NUCLEOTIDE SEQUENCE [LARGE SCALE GENOMIC DNA]</scope>
</reference>
<dbReference type="KEGG" id="tig:THII_3747"/>